<dbReference type="UniPathway" id="UPA00109">
    <property type="reaction ID" value="UER00181"/>
</dbReference>
<gene>
    <name evidence="7" type="primary">pgi</name>
    <name evidence="9" type="ORF">E1898_12925</name>
</gene>
<dbReference type="CDD" id="cd05016">
    <property type="entry name" value="SIS_PGI_2"/>
    <property type="match status" value="1"/>
</dbReference>
<comment type="similarity">
    <text evidence="2 7 8">Belongs to the GPI family.</text>
</comment>
<comment type="function">
    <text evidence="7">Catalyzes the reversible isomerization of glucose-6-phosphate to fructose-6-phosphate.</text>
</comment>
<dbReference type="CDD" id="cd05015">
    <property type="entry name" value="SIS_PGI_1"/>
    <property type="match status" value="1"/>
</dbReference>
<evidence type="ECO:0000313" key="9">
    <source>
        <dbReference type="EMBL" id="TDK43501.1"/>
    </source>
</evidence>
<dbReference type="Gene3D" id="1.10.1390.10">
    <property type="match status" value="1"/>
</dbReference>
<dbReference type="AlphaFoldDB" id="A0A4R5UWI0"/>
<evidence type="ECO:0000256" key="4">
    <source>
        <dbReference type="ARBA" id="ARBA00023152"/>
    </source>
</evidence>
<dbReference type="FunFam" id="3.40.50.10490:FF:000004">
    <property type="entry name" value="Glucose-6-phosphate isomerase"/>
    <property type="match status" value="1"/>
</dbReference>
<evidence type="ECO:0000256" key="5">
    <source>
        <dbReference type="ARBA" id="ARBA00023235"/>
    </source>
</evidence>
<evidence type="ECO:0000313" key="10">
    <source>
        <dbReference type="Proteomes" id="UP000295438"/>
    </source>
</evidence>
<evidence type="ECO:0000256" key="6">
    <source>
        <dbReference type="ARBA" id="ARBA00029321"/>
    </source>
</evidence>
<dbReference type="PROSITE" id="PS00174">
    <property type="entry name" value="P_GLUCOSE_ISOMERASE_2"/>
    <property type="match status" value="1"/>
</dbReference>
<dbReference type="GO" id="GO:0006096">
    <property type="term" value="P:glycolytic process"/>
    <property type="evidence" value="ECO:0007669"/>
    <property type="project" value="UniProtKB-UniRule"/>
</dbReference>
<dbReference type="InterPro" id="IPR035482">
    <property type="entry name" value="SIS_PGI_2"/>
</dbReference>
<dbReference type="GO" id="GO:0006094">
    <property type="term" value="P:gluconeogenesis"/>
    <property type="evidence" value="ECO:0007669"/>
    <property type="project" value="UniProtKB-UniRule"/>
</dbReference>
<dbReference type="InterPro" id="IPR035476">
    <property type="entry name" value="SIS_PGI_1"/>
</dbReference>
<dbReference type="PROSITE" id="PS00765">
    <property type="entry name" value="P_GLUCOSE_ISOMERASE_1"/>
    <property type="match status" value="1"/>
</dbReference>
<feature type="active site" evidence="7">
    <location>
        <position position="385"/>
    </location>
</feature>
<keyword evidence="3 7" id="KW-0312">Gluconeogenesis</keyword>
<comment type="caution">
    <text evidence="9">The sequence shown here is derived from an EMBL/GenBank/DDBJ whole genome shotgun (WGS) entry which is preliminary data.</text>
</comment>
<dbReference type="GO" id="GO:0048029">
    <property type="term" value="F:monosaccharide binding"/>
    <property type="evidence" value="ECO:0007669"/>
    <property type="project" value="TreeGrafter"/>
</dbReference>
<keyword evidence="4 7" id="KW-0324">Glycolysis</keyword>
<organism evidence="9 10">
    <name type="scientific">Algoriphagus formosus</name>
    <dbReference type="NCBI Taxonomy" id="2007308"/>
    <lineage>
        <taxon>Bacteria</taxon>
        <taxon>Pseudomonadati</taxon>
        <taxon>Bacteroidota</taxon>
        <taxon>Cytophagia</taxon>
        <taxon>Cytophagales</taxon>
        <taxon>Cyclobacteriaceae</taxon>
        <taxon>Algoriphagus</taxon>
    </lineage>
</organism>
<keyword evidence="10" id="KW-1185">Reference proteome</keyword>
<comment type="pathway">
    <text evidence="7">Carbohydrate biosynthesis; gluconeogenesis.</text>
</comment>
<dbReference type="PRINTS" id="PR00662">
    <property type="entry name" value="G6PISOMERASE"/>
</dbReference>
<dbReference type="RefSeq" id="WP_133391192.1">
    <property type="nucleotide sequence ID" value="NZ_SMUW01000035.1"/>
</dbReference>
<dbReference type="GO" id="GO:0004347">
    <property type="term" value="F:glucose-6-phosphate isomerase activity"/>
    <property type="evidence" value="ECO:0007669"/>
    <property type="project" value="UniProtKB-UniRule"/>
</dbReference>
<comment type="subcellular location">
    <subcellularLocation>
        <location evidence="7">Cytoplasm</location>
    </subcellularLocation>
</comment>
<dbReference type="EC" id="5.3.1.9" evidence="7"/>
<feature type="active site" evidence="7">
    <location>
        <position position="513"/>
    </location>
</feature>
<evidence type="ECO:0000256" key="2">
    <source>
        <dbReference type="ARBA" id="ARBA00006604"/>
    </source>
</evidence>
<proteinExistence type="inferred from homology"/>
<dbReference type="InterPro" id="IPR046348">
    <property type="entry name" value="SIS_dom_sf"/>
</dbReference>
<dbReference type="Gene3D" id="3.40.50.10490">
    <property type="entry name" value="Glucose-6-phosphate isomerase like protein, domain 1"/>
    <property type="match status" value="2"/>
</dbReference>
<dbReference type="GO" id="GO:0097367">
    <property type="term" value="F:carbohydrate derivative binding"/>
    <property type="evidence" value="ECO:0007669"/>
    <property type="project" value="InterPro"/>
</dbReference>
<dbReference type="SUPFAM" id="SSF53697">
    <property type="entry name" value="SIS domain"/>
    <property type="match status" value="1"/>
</dbReference>
<dbReference type="Proteomes" id="UP000295438">
    <property type="component" value="Unassembled WGS sequence"/>
</dbReference>
<dbReference type="InterPro" id="IPR018189">
    <property type="entry name" value="Phosphoglucose_isomerase_CS"/>
</dbReference>
<dbReference type="FunFam" id="1.10.1390.10:FF:000001">
    <property type="entry name" value="Glucose-6-phosphate isomerase"/>
    <property type="match status" value="1"/>
</dbReference>
<dbReference type="PROSITE" id="PS51463">
    <property type="entry name" value="P_GLUCOSE_ISOMERASE_3"/>
    <property type="match status" value="1"/>
</dbReference>
<dbReference type="PANTHER" id="PTHR11469:SF1">
    <property type="entry name" value="GLUCOSE-6-PHOSPHATE ISOMERASE"/>
    <property type="match status" value="1"/>
</dbReference>
<dbReference type="GO" id="GO:0005829">
    <property type="term" value="C:cytosol"/>
    <property type="evidence" value="ECO:0007669"/>
    <property type="project" value="TreeGrafter"/>
</dbReference>
<dbReference type="Pfam" id="PF00342">
    <property type="entry name" value="PGI"/>
    <property type="match status" value="1"/>
</dbReference>
<dbReference type="InterPro" id="IPR001672">
    <property type="entry name" value="G6P_Isomerase"/>
</dbReference>
<comment type="catalytic activity">
    <reaction evidence="6 7 8">
        <text>alpha-D-glucose 6-phosphate = beta-D-fructose 6-phosphate</text>
        <dbReference type="Rhea" id="RHEA:11816"/>
        <dbReference type="ChEBI" id="CHEBI:57634"/>
        <dbReference type="ChEBI" id="CHEBI:58225"/>
        <dbReference type="EC" id="5.3.1.9"/>
    </reaction>
</comment>
<dbReference type="PANTHER" id="PTHR11469">
    <property type="entry name" value="GLUCOSE-6-PHOSPHATE ISOMERASE"/>
    <property type="match status" value="1"/>
</dbReference>
<dbReference type="UniPathway" id="UPA00138"/>
<protein>
    <recommendedName>
        <fullName evidence="7">Glucose-6-phosphate isomerase</fullName>
        <shortName evidence="7">GPI</shortName>
        <ecNumber evidence="7">5.3.1.9</ecNumber>
    </recommendedName>
    <alternativeName>
        <fullName evidence="7">Phosphoglucose isomerase</fullName>
        <shortName evidence="7">PGI</shortName>
    </alternativeName>
    <alternativeName>
        <fullName evidence="7">Phosphohexose isomerase</fullName>
        <shortName evidence="7">PHI</shortName>
    </alternativeName>
</protein>
<dbReference type="InterPro" id="IPR023096">
    <property type="entry name" value="G6P_Isomerase_C"/>
</dbReference>
<evidence type="ECO:0000256" key="8">
    <source>
        <dbReference type="RuleBase" id="RU000612"/>
    </source>
</evidence>
<evidence type="ECO:0000256" key="7">
    <source>
        <dbReference type="HAMAP-Rule" id="MF_00473"/>
    </source>
</evidence>
<evidence type="ECO:0000256" key="3">
    <source>
        <dbReference type="ARBA" id="ARBA00022432"/>
    </source>
</evidence>
<comment type="pathway">
    <text evidence="1 7 8">Carbohydrate degradation; glycolysis; D-glyceraldehyde 3-phosphate and glycerone phosphate from D-glucose: step 2/4.</text>
</comment>
<dbReference type="EMBL" id="SMUW01000035">
    <property type="protein sequence ID" value="TDK43501.1"/>
    <property type="molecule type" value="Genomic_DNA"/>
</dbReference>
<name>A0A4R5UWI0_9BACT</name>
<dbReference type="HAMAP" id="MF_00473">
    <property type="entry name" value="G6P_isomerase"/>
    <property type="match status" value="1"/>
</dbReference>
<sequence length="548" mass="61806">MRQINPTQTDAWKRLKDLSEKYKNLSISELFQEPERFERFSVSLEDTLVDYSKNRLNKEIFDTLLDLARECELHKAIESMFTGEAINGTEGRAVLHTALRNQKGNPVYVDGEDVMPEINRVLEKMKVFSTKIQKGEWLGYTGKPIKSLVNIGIGGSDLGPVMVTEALKPYQSENLEIFFVSNVDGTHIAETLRKVDPETTLFFIASKTFTTQETMTNAHTARNWFLDHAKDEKAVAKHFVALSTNQKGVEAFGIDPENMFEFWDWVGGRYSLWSAIGLPIACAIGFDNFKKLLAGAQSMDEHFRHSMFDRNIPVILAMIGIWNTNFLGATSEAILPYDQYLHRFAAYFQQGNMESNGKYVSRDGERVSYSTGPIIWGEPGTNGQHAFYQLIHQGTHLIPCDFIAPAISHNPIGDHHVKLLSNFFAQTEALMNGKSLEQVRSEMNKAGKSVEEIDRVAAHRVFEGNRPTNSILVKKITPYNLGMLIAMYEHKIFVQGVIWNIFSFDQWGVELGKVLASSILPELQSDAEVSSHDGSTNGLINAYKKMRS</sequence>
<reference evidence="9 10" key="1">
    <citation type="submission" date="2019-03" db="EMBL/GenBank/DDBJ databases">
        <title>Algoriphagus aquimaris sp. nov., isolated form marine sediment in Pohang, Korea.</title>
        <authorList>
            <person name="Kim J."/>
            <person name="Yoon S.-H."/>
            <person name="Lee S.-S."/>
        </authorList>
    </citation>
    <scope>NUCLEOTIDE SEQUENCE [LARGE SCALE GENOMIC DNA]</scope>
    <source>
        <strain evidence="9 10">F21</strain>
    </source>
</reference>
<feature type="active site" description="Proton donor" evidence="7">
    <location>
        <position position="354"/>
    </location>
</feature>
<keyword evidence="5 7" id="KW-0413">Isomerase</keyword>
<accession>A0A4R5UWI0</accession>
<evidence type="ECO:0000256" key="1">
    <source>
        <dbReference type="ARBA" id="ARBA00004926"/>
    </source>
</evidence>
<dbReference type="NCBIfam" id="NF001211">
    <property type="entry name" value="PRK00179.1"/>
    <property type="match status" value="1"/>
</dbReference>
<dbReference type="GO" id="GO:0051156">
    <property type="term" value="P:glucose 6-phosphate metabolic process"/>
    <property type="evidence" value="ECO:0007669"/>
    <property type="project" value="TreeGrafter"/>
</dbReference>
<keyword evidence="7" id="KW-0963">Cytoplasm</keyword>